<organism evidence="6 9">
    <name type="scientific">Methanothrix harundinacea</name>
    <dbReference type="NCBI Taxonomy" id="301375"/>
    <lineage>
        <taxon>Archaea</taxon>
        <taxon>Methanobacteriati</taxon>
        <taxon>Methanobacteriota</taxon>
        <taxon>Stenosarchaea group</taxon>
        <taxon>Methanomicrobia</taxon>
        <taxon>Methanotrichales</taxon>
        <taxon>Methanotrichaceae</taxon>
        <taxon>Methanothrix</taxon>
    </lineage>
</organism>
<dbReference type="GO" id="GO:0012505">
    <property type="term" value="C:endomembrane system"/>
    <property type="evidence" value="ECO:0007669"/>
    <property type="project" value="UniProtKB-SubCell"/>
</dbReference>
<reference evidence="7" key="1">
    <citation type="journal article" date="2015" name="MBio">
        <title>Genome-resolved metagenomic analysis reveals roles for candidate phyla and other microbial community members in biogeochemical transformations in oil reservoirs.</title>
        <authorList>
            <person name="Hu P."/>
            <person name="Tom L."/>
            <person name="Singh A."/>
            <person name="Thomas B.C."/>
            <person name="Baker B.J."/>
            <person name="Piceno Y.M."/>
            <person name="Andersen G.L."/>
            <person name="Banfield J.F."/>
        </authorList>
    </citation>
    <scope>NUCLEOTIDE SEQUENCE [LARGE SCALE GENOMIC DNA]</scope>
    <source>
        <strain evidence="7">56_747</strain>
    </source>
</reference>
<evidence type="ECO:0000313" key="6">
    <source>
        <dbReference type="EMBL" id="KUK43625.1"/>
    </source>
</evidence>
<evidence type="ECO:0000313" key="7">
    <source>
        <dbReference type="EMBL" id="KUK94545.1"/>
    </source>
</evidence>
<accession>A0A101FSI4</accession>
<dbReference type="Proteomes" id="UP000057043">
    <property type="component" value="Unassembled WGS sequence"/>
</dbReference>
<feature type="transmembrane region" description="Helical" evidence="5">
    <location>
        <begin position="37"/>
        <end position="57"/>
    </location>
</feature>
<evidence type="ECO:0000256" key="1">
    <source>
        <dbReference type="ARBA" id="ARBA00004127"/>
    </source>
</evidence>
<keyword evidence="3 5" id="KW-1133">Transmembrane helix</keyword>
<dbReference type="InterPro" id="IPR007318">
    <property type="entry name" value="Phopholipid_MeTrfase"/>
</dbReference>
<dbReference type="Pfam" id="PF04191">
    <property type="entry name" value="PEMT"/>
    <property type="match status" value="1"/>
</dbReference>
<dbReference type="PATRIC" id="fig|301375.6.peg.2248"/>
<evidence type="ECO:0008006" key="10">
    <source>
        <dbReference type="Google" id="ProtNLM"/>
    </source>
</evidence>
<gene>
    <name evidence="6" type="ORF">XD72_2000</name>
    <name evidence="7" type="ORF">XE07_2120</name>
</gene>
<reference evidence="8 9" key="2">
    <citation type="journal article" date="2015" name="MBio">
        <title>Genome-Resolved Metagenomic Analysis Reveals Roles for Candidate Phyla and Other Microbial Community Members in Biogeochemical Transformations in Oil Reservoirs.</title>
        <authorList>
            <person name="Hu P."/>
            <person name="Tom L."/>
            <person name="Singh A."/>
            <person name="Thomas B.C."/>
            <person name="Baker B.J."/>
            <person name="Piceno Y.M."/>
            <person name="Andersen G.L."/>
            <person name="Banfield J.F."/>
        </authorList>
    </citation>
    <scope>NUCLEOTIDE SEQUENCE [LARGE SCALE GENOMIC DNA]</scope>
    <source>
        <strain evidence="6">57_489</strain>
    </source>
</reference>
<feature type="transmembrane region" description="Helical" evidence="5">
    <location>
        <begin position="7"/>
        <end position="25"/>
    </location>
</feature>
<dbReference type="AlphaFoldDB" id="A0A101FSI4"/>
<dbReference type="PANTHER" id="PTHR43847">
    <property type="entry name" value="BLL3993 PROTEIN"/>
    <property type="match status" value="1"/>
</dbReference>
<dbReference type="EMBL" id="LGFT01000059">
    <property type="protein sequence ID" value="KUK43625.1"/>
    <property type="molecule type" value="Genomic_DNA"/>
</dbReference>
<evidence type="ECO:0000313" key="9">
    <source>
        <dbReference type="Proteomes" id="UP000057043"/>
    </source>
</evidence>
<dbReference type="Proteomes" id="UP000053961">
    <property type="component" value="Unassembled WGS sequence"/>
</dbReference>
<sequence length="148" mass="16860">MKSKIQPPAYFAAFLILSASMHFAYPGRQVIEPPHSYLGLLLIGFGVILNLWADSLFKKGRTTVKPQWMPSKLVISGPFRISRHPMYLGMATILLGEAVFLGSLTAFASPLVFVMLMEVLFISTEEENLKKGFGKEYMDYKRRVRRWI</sequence>
<comment type="subcellular location">
    <subcellularLocation>
        <location evidence="1">Endomembrane system</location>
        <topology evidence="1">Multi-pass membrane protein</topology>
    </subcellularLocation>
</comment>
<evidence type="ECO:0000256" key="5">
    <source>
        <dbReference type="SAM" id="Phobius"/>
    </source>
</evidence>
<evidence type="ECO:0000256" key="2">
    <source>
        <dbReference type="ARBA" id="ARBA00022692"/>
    </source>
</evidence>
<dbReference type="InterPro" id="IPR052527">
    <property type="entry name" value="Metal_cation-efflux_comp"/>
</dbReference>
<keyword evidence="4 5" id="KW-0472">Membrane</keyword>
<dbReference type="PANTHER" id="PTHR43847:SF1">
    <property type="entry name" value="BLL3993 PROTEIN"/>
    <property type="match status" value="1"/>
</dbReference>
<evidence type="ECO:0000256" key="3">
    <source>
        <dbReference type="ARBA" id="ARBA00022989"/>
    </source>
</evidence>
<keyword evidence="2 5" id="KW-0812">Transmembrane</keyword>
<feature type="transmembrane region" description="Helical" evidence="5">
    <location>
        <begin position="87"/>
        <end position="116"/>
    </location>
</feature>
<protein>
    <recommendedName>
        <fullName evidence="10">Isoprenylcysteine carboxyl methyltransferase</fullName>
    </recommendedName>
</protein>
<evidence type="ECO:0000256" key="4">
    <source>
        <dbReference type="ARBA" id="ARBA00023136"/>
    </source>
</evidence>
<dbReference type="EMBL" id="LGHB01000048">
    <property type="protein sequence ID" value="KUK94545.1"/>
    <property type="molecule type" value="Genomic_DNA"/>
</dbReference>
<evidence type="ECO:0000313" key="8">
    <source>
        <dbReference type="Proteomes" id="UP000053961"/>
    </source>
</evidence>
<name>A0A101FSI4_9EURY</name>
<comment type="caution">
    <text evidence="6">The sequence shown here is derived from an EMBL/GenBank/DDBJ whole genome shotgun (WGS) entry which is preliminary data.</text>
</comment>
<dbReference type="Gene3D" id="1.20.120.1630">
    <property type="match status" value="1"/>
</dbReference>
<proteinExistence type="predicted"/>